<gene>
    <name evidence="1" type="ORF">DPMN_106743</name>
</gene>
<reference evidence="1" key="1">
    <citation type="journal article" date="2019" name="bioRxiv">
        <title>The Genome of the Zebra Mussel, Dreissena polymorpha: A Resource for Invasive Species Research.</title>
        <authorList>
            <person name="McCartney M.A."/>
            <person name="Auch B."/>
            <person name="Kono T."/>
            <person name="Mallez S."/>
            <person name="Zhang Y."/>
            <person name="Obille A."/>
            <person name="Becker A."/>
            <person name="Abrahante J.E."/>
            <person name="Garbe J."/>
            <person name="Badalamenti J.P."/>
            <person name="Herman A."/>
            <person name="Mangelson H."/>
            <person name="Liachko I."/>
            <person name="Sullivan S."/>
            <person name="Sone E.D."/>
            <person name="Koren S."/>
            <person name="Silverstein K.A.T."/>
            <person name="Beckman K.B."/>
            <person name="Gohl D.M."/>
        </authorList>
    </citation>
    <scope>NUCLEOTIDE SEQUENCE</scope>
    <source>
        <strain evidence="1">Duluth1</strain>
        <tissue evidence="1">Whole animal</tissue>
    </source>
</reference>
<name>A0A9D4K5K0_DREPO</name>
<dbReference type="EMBL" id="JAIWYP010000004">
    <property type="protein sequence ID" value="KAH3833433.1"/>
    <property type="molecule type" value="Genomic_DNA"/>
</dbReference>
<reference evidence="1" key="2">
    <citation type="submission" date="2020-11" db="EMBL/GenBank/DDBJ databases">
        <authorList>
            <person name="McCartney M.A."/>
            <person name="Auch B."/>
            <person name="Kono T."/>
            <person name="Mallez S."/>
            <person name="Becker A."/>
            <person name="Gohl D.M."/>
            <person name="Silverstein K.A.T."/>
            <person name="Koren S."/>
            <person name="Bechman K.B."/>
            <person name="Herman A."/>
            <person name="Abrahante J.E."/>
            <person name="Garbe J."/>
        </authorList>
    </citation>
    <scope>NUCLEOTIDE SEQUENCE</scope>
    <source>
        <strain evidence="1">Duluth1</strain>
        <tissue evidence="1">Whole animal</tissue>
    </source>
</reference>
<protein>
    <submittedName>
        <fullName evidence="1">Uncharacterized protein</fullName>
    </submittedName>
</protein>
<dbReference type="AlphaFoldDB" id="A0A9D4K5K0"/>
<sequence length="53" mass="6022">MTALNARLMLSLEERVESTNVGAAQMVEKVVMLEKQRENLLDYVANLKSIRTN</sequence>
<proteinExistence type="predicted"/>
<evidence type="ECO:0000313" key="2">
    <source>
        <dbReference type="Proteomes" id="UP000828390"/>
    </source>
</evidence>
<comment type="caution">
    <text evidence="1">The sequence shown here is derived from an EMBL/GenBank/DDBJ whole genome shotgun (WGS) entry which is preliminary data.</text>
</comment>
<organism evidence="1 2">
    <name type="scientific">Dreissena polymorpha</name>
    <name type="common">Zebra mussel</name>
    <name type="synonym">Mytilus polymorpha</name>
    <dbReference type="NCBI Taxonomy" id="45954"/>
    <lineage>
        <taxon>Eukaryota</taxon>
        <taxon>Metazoa</taxon>
        <taxon>Spiralia</taxon>
        <taxon>Lophotrochozoa</taxon>
        <taxon>Mollusca</taxon>
        <taxon>Bivalvia</taxon>
        <taxon>Autobranchia</taxon>
        <taxon>Heteroconchia</taxon>
        <taxon>Euheterodonta</taxon>
        <taxon>Imparidentia</taxon>
        <taxon>Neoheterodontei</taxon>
        <taxon>Myida</taxon>
        <taxon>Dreissenoidea</taxon>
        <taxon>Dreissenidae</taxon>
        <taxon>Dreissena</taxon>
    </lineage>
</organism>
<dbReference type="Proteomes" id="UP000828390">
    <property type="component" value="Unassembled WGS sequence"/>
</dbReference>
<evidence type="ECO:0000313" key="1">
    <source>
        <dbReference type="EMBL" id="KAH3833433.1"/>
    </source>
</evidence>
<keyword evidence="2" id="KW-1185">Reference proteome</keyword>
<accession>A0A9D4K5K0</accession>